<keyword evidence="2" id="KW-1003">Cell membrane</keyword>
<dbReference type="InterPro" id="IPR011990">
    <property type="entry name" value="TPR-like_helical_dom_sf"/>
</dbReference>
<keyword evidence="3 9" id="KW-0812">Transmembrane</keyword>
<evidence type="ECO:0000313" key="11">
    <source>
        <dbReference type="EMBL" id="SHM77651.1"/>
    </source>
</evidence>
<feature type="domain" description="Ancillary SecYEG translocon subunit/Cell division coordinator CpoB TPR" evidence="10">
    <location>
        <begin position="19"/>
        <end position="156"/>
    </location>
</feature>
<dbReference type="Gene3D" id="1.25.40.10">
    <property type="entry name" value="Tetratricopeptide repeat domain"/>
    <property type="match status" value="1"/>
</dbReference>
<evidence type="ECO:0000256" key="9">
    <source>
        <dbReference type="SAM" id="Phobius"/>
    </source>
</evidence>
<dbReference type="GO" id="GO:0044877">
    <property type="term" value="F:protein-containing complex binding"/>
    <property type="evidence" value="ECO:0007669"/>
    <property type="project" value="InterPro"/>
</dbReference>
<dbReference type="RefSeq" id="WP_073014306.1">
    <property type="nucleotide sequence ID" value="NZ_FRBW01000003.1"/>
</dbReference>
<gene>
    <name evidence="11" type="ORF">SAMN05444272_3209</name>
</gene>
<evidence type="ECO:0000256" key="5">
    <source>
        <dbReference type="ARBA" id="ARBA00023136"/>
    </source>
</evidence>
<dbReference type="Proteomes" id="UP000186002">
    <property type="component" value="Unassembled WGS sequence"/>
</dbReference>
<dbReference type="InterPro" id="IPR026039">
    <property type="entry name" value="YfgM"/>
</dbReference>
<sequence length="230" mass="24735">MSDIFREVDEDIRQEKYRRLWDRLGPWVIAIAVLIVVGTGGYRGWIYWQKGKSEAAGDVFYEAVRLSEAGDTAAAQAKLQELNGTTGGYPVLARMREASELALNGQKEEAIAAFDAIAKDGSVENALQDIAKLRAGFLAADTGDYAAVATRLEPMSGIGEPFRAGAREILALSAWKAGDMEAARKWISMIEEDTGTPSDISRRVAILSDVISADSGNAGETADSSEGTKQ</sequence>
<evidence type="ECO:0000256" key="1">
    <source>
        <dbReference type="ARBA" id="ARBA00004401"/>
    </source>
</evidence>
<feature type="transmembrane region" description="Helical" evidence="9">
    <location>
        <begin position="24"/>
        <end position="42"/>
    </location>
</feature>
<dbReference type="GO" id="GO:0005886">
    <property type="term" value="C:plasma membrane"/>
    <property type="evidence" value="ECO:0007669"/>
    <property type="project" value="UniProtKB-SubCell"/>
</dbReference>
<evidence type="ECO:0000256" key="8">
    <source>
        <dbReference type="ARBA" id="ARBA00024235"/>
    </source>
</evidence>
<keyword evidence="4 9" id="KW-1133">Transmembrane helix</keyword>
<comment type="similarity">
    <text evidence="7">Belongs to the YfgM family.</text>
</comment>
<evidence type="ECO:0000313" key="12">
    <source>
        <dbReference type="Proteomes" id="UP000186002"/>
    </source>
</evidence>
<dbReference type="Pfam" id="PF09976">
    <property type="entry name" value="TPR_21"/>
    <property type="match status" value="1"/>
</dbReference>
<evidence type="ECO:0000256" key="3">
    <source>
        <dbReference type="ARBA" id="ARBA00022692"/>
    </source>
</evidence>
<dbReference type="STRING" id="735517.SAMN05444272_3209"/>
<evidence type="ECO:0000256" key="7">
    <source>
        <dbReference type="ARBA" id="ARBA00024197"/>
    </source>
</evidence>
<dbReference type="PANTHER" id="PTHR38035">
    <property type="entry name" value="UPF0070 PROTEIN YFGM"/>
    <property type="match status" value="1"/>
</dbReference>
<organism evidence="11 12">
    <name type="scientific">Roseibium suaedae</name>
    <dbReference type="NCBI Taxonomy" id="735517"/>
    <lineage>
        <taxon>Bacteria</taxon>
        <taxon>Pseudomonadati</taxon>
        <taxon>Pseudomonadota</taxon>
        <taxon>Alphaproteobacteria</taxon>
        <taxon>Hyphomicrobiales</taxon>
        <taxon>Stappiaceae</taxon>
        <taxon>Roseibium</taxon>
    </lineage>
</organism>
<keyword evidence="5 9" id="KW-0472">Membrane</keyword>
<keyword evidence="6" id="KW-0143">Chaperone</keyword>
<dbReference type="AlphaFoldDB" id="A0A1M7LHY2"/>
<protein>
    <recommendedName>
        <fullName evidence="8">Ancillary SecYEG translocon subunit</fullName>
    </recommendedName>
</protein>
<accession>A0A1M7LHY2</accession>
<reference evidence="11 12" key="1">
    <citation type="submission" date="2016-11" db="EMBL/GenBank/DDBJ databases">
        <authorList>
            <person name="Jaros S."/>
            <person name="Januszkiewicz K."/>
            <person name="Wedrychowicz H."/>
        </authorList>
    </citation>
    <scope>NUCLEOTIDE SEQUENCE [LARGE SCALE GENOMIC DNA]</scope>
    <source>
        <strain evidence="11 12">DSM 22153</strain>
    </source>
</reference>
<proteinExistence type="inferred from homology"/>
<dbReference type="SUPFAM" id="SSF48452">
    <property type="entry name" value="TPR-like"/>
    <property type="match status" value="1"/>
</dbReference>
<dbReference type="OrthoDB" id="7173339at2"/>
<keyword evidence="12" id="KW-1185">Reference proteome</keyword>
<dbReference type="PANTHER" id="PTHR38035:SF1">
    <property type="entry name" value="ANCILLARY SECYEG TRANSLOCON SUBUNIT"/>
    <property type="match status" value="1"/>
</dbReference>
<evidence type="ECO:0000256" key="6">
    <source>
        <dbReference type="ARBA" id="ARBA00023186"/>
    </source>
</evidence>
<evidence type="ECO:0000256" key="4">
    <source>
        <dbReference type="ARBA" id="ARBA00022989"/>
    </source>
</evidence>
<evidence type="ECO:0000256" key="2">
    <source>
        <dbReference type="ARBA" id="ARBA00022475"/>
    </source>
</evidence>
<comment type="subcellular location">
    <subcellularLocation>
        <location evidence="1">Cell membrane</location>
        <topology evidence="1">Single-pass type II membrane protein</topology>
    </subcellularLocation>
</comment>
<name>A0A1M7LHY2_9HYPH</name>
<evidence type="ECO:0000259" key="10">
    <source>
        <dbReference type="Pfam" id="PF09976"/>
    </source>
</evidence>
<dbReference type="EMBL" id="FRBW01000003">
    <property type="protein sequence ID" value="SHM77651.1"/>
    <property type="molecule type" value="Genomic_DNA"/>
</dbReference>
<dbReference type="InterPro" id="IPR018704">
    <property type="entry name" value="SecYEG/CpoB_TPR"/>
</dbReference>